<evidence type="ECO:0000256" key="1">
    <source>
        <dbReference type="ARBA" id="ARBA00002286"/>
    </source>
</evidence>
<accession>A0A1X7HQD0</accession>
<dbReference type="Proteomes" id="UP000192940">
    <property type="component" value="Chromosome I"/>
</dbReference>
<evidence type="ECO:0000313" key="5">
    <source>
        <dbReference type="EMBL" id="SMF89869.1"/>
    </source>
</evidence>
<keyword evidence="8" id="KW-1185">Reference proteome</keyword>
<dbReference type="STRING" id="1313296.SAMN05661091_0314"/>
<evidence type="ECO:0000313" key="7">
    <source>
        <dbReference type="EMBL" id="SMF90919.1"/>
    </source>
</evidence>
<dbReference type="Pfam" id="PF13276">
    <property type="entry name" value="HTH_21"/>
    <property type="match status" value="1"/>
</dbReference>
<dbReference type="InterPro" id="IPR036397">
    <property type="entry name" value="RNaseH_sf"/>
</dbReference>
<sequence>MEVARQWILKGYPVSKILKLCNVPRSTYYYQRKTTTNSKQSNKSGRPKPGYSVTFNGKKVSDGRIKQIILKLLEGEESAYGYRKITLVLRRRHAIKINKKKVYRLCKELDILGKPKEQKAAYPRRLANNMEVTGPNQLWQMDVKYGYIAGLQRYFYTASIIDVYDRNVVGQYRGKECLTKSLVDTLYKALIKRNIFSQEKELVIRTDNGPQFKSHKFGKFFETHKEFIIHERTPNRSPNKNAFIESFHSILERECFKRHIFTDFQEAFMVLDRFMDFYNNRRIHMSLYGYSPVEFAEKLKKNEVNAFKIAV</sequence>
<proteinExistence type="predicted"/>
<dbReference type="PANTHER" id="PTHR46889">
    <property type="entry name" value="TRANSPOSASE INSF FOR INSERTION SEQUENCE IS3B-RELATED"/>
    <property type="match status" value="1"/>
</dbReference>
<reference evidence="8" key="2">
    <citation type="submission" date="2017-04" db="EMBL/GenBank/DDBJ databases">
        <authorList>
            <person name="Varghese N."/>
            <person name="Submissions S."/>
        </authorList>
    </citation>
    <scope>NUCLEOTIDE SEQUENCE [LARGE SCALE GENOMIC DNA]</scope>
    <source>
        <strain evidence="8">N3/975</strain>
    </source>
</reference>
<dbReference type="InterPro" id="IPR048020">
    <property type="entry name" value="Transpos_IS3"/>
</dbReference>
<dbReference type="InterPro" id="IPR001584">
    <property type="entry name" value="Integrase_cat-core"/>
</dbReference>
<feature type="domain" description="Integrase catalytic" evidence="3">
    <location>
        <begin position="131"/>
        <end position="300"/>
    </location>
</feature>
<protein>
    <submittedName>
        <fullName evidence="7">Putative transposase</fullName>
    </submittedName>
</protein>
<dbReference type="Pfam" id="PF00665">
    <property type="entry name" value="rve"/>
    <property type="match status" value="1"/>
</dbReference>
<dbReference type="InterPro" id="IPR050900">
    <property type="entry name" value="Transposase_IS3/IS150/IS904"/>
</dbReference>
<dbReference type="EMBL" id="LT840184">
    <property type="protein sequence ID" value="SMF89869.1"/>
    <property type="molecule type" value="Genomic_DNA"/>
</dbReference>
<dbReference type="PROSITE" id="PS50994">
    <property type="entry name" value="INTEGRASE"/>
    <property type="match status" value="1"/>
</dbReference>
<evidence type="ECO:0000259" key="3">
    <source>
        <dbReference type="PROSITE" id="PS50994"/>
    </source>
</evidence>
<evidence type="ECO:0000256" key="2">
    <source>
        <dbReference type="SAM" id="MobiDB-lite"/>
    </source>
</evidence>
<dbReference type="EMBL" id="LT840184">
    <property type="protein sequence ID" value="SMF90919.1"/>
    <property type="molecule type" value="Genomic_DNA"/>
</dbReference>
<dbReference type="SUPFAM" id="SSF53098">
    <property type="entry name" value="Ribonuclease H-like"/>
    <property type="match status" value="1"/>
</dbReference>
<dbReference type="EMBL" id="LT840184">
    <property type="protein sequence ID" value="SMF66951.1"/>
    <property type="molecule type" value="Genomic_DNA"/>
</dbReference>
<dbReference type="Gene3D" id="3.30.420.10">
    <property type="entry name" value="Ribonuclease H-like superfamily/Ribonuclease H"/>
    <property type="match status" value="1"/>
</dbReference>
<comment type="function">
    <text evidence="1">Involved in the transposition of the insertion sequence.</text>
</comment>
<dbReference type="Pfam" id="PF13683">
    <property type="entry name" value="rve_3"/>
    <property type="match status" value="1"/>
</dbReference>
<dbReference type="GO" id="GO:0003676">
    <property type="term" value="F:nucleic acid binding"/>
    <property type="evidence" value="ECO:0007669"/>
    <property type="project" value="InterPro"/>
</dbReference>
<organism evidence="7 8">
    <name type="scientific">Paenibacillus uliginis N3/975</name>
    <dbReference type="NCBI Taxonomy" id="1313296"/>
    <lineage>
        <taxon>Bacteria</taxon>
        <taxon>Bacillati</taxon>
        <taxon>Bacillota</taxon>
        <taxon>Bacilli</taxon>
        <taxon>Bacillales</taxon>
        <taxon>Paenibacillaceae</taxon>
        <taxon>Paenibacillus</taxon>
    </lineage>
</organism>
<evidence type="ECO:0000313" key="4">
    <source>
        <dbReference type="EMBL" id="SMF66951.1"/>
    </source>
</evidence>
<dbReference type="EMBL" id="LT840184">
    <property type="protein sequence ID" value="SMF90784.1"/>
    <property type="molecule type" value="Genomic_DNA"/>
</dbReference>
<feature type="compositionally biased region" description="Polar residues" evidence="2">
    <location>
        <begin position="33"/>
        <end position="44"/>
    </location>
</feature>
<dbReference type="NCBIfam" id="NF033516">
    <property type="entry name" value="transpos_IS3"/>
    <property type="match status" value="1"/>
</dbReference>
<dbReference type="GO" id="GO:0015074">
    <property type="term" value="P:DNA integration"/>
    <property type="evidence" value="ECO:0007669"/>
    <property type="project" value="InterPro"/>
</dbReference>
<dbReference type="PANTHER" id="PTHR46889:SF5">
    <property type="entry name" value="INTEGRASE PROTEIN"/>
    <property type="match status" value="1"/>
</dbReference>
<dbReference type="InterPro" id="IPR012337">
    <property type="entry name" value="RNaseH-like_sf"/>
</dbReference>
<dbReference type="InterPro" id="IPR025948">
    <property type="entry name" value="HTH-like_dom"/>
</dbReference>
<reference evidence="7 8" key="1">
    <citation type="submission" date="2017-04" db="EMBL/GenBank/DDBJ databases">
        <authorList>
            <person name="Afonso C.L."/>
            <person name="Miller P.J."/>
            <person name="Scott M.A."/>
            <person name="Spackman E."/>
            <person name="Goraichik I."/>
            <person name="Dimitrov K.M."/>
            <person name="Suarez D.L."/>
            <person name="Swayne D.E."/>
        </authorList>
    </citation>
    <scope>NUCLEOTIDE SEQUENCE [LARGE SCALE GENOMIC DNA]</scope>
    <source>
        <strain evidence="7 8">N3/975</strain>
    </source>
</reference>
<feature type="region of interest" description="Disordered" evidence="2">
    <location>
        <begin position="33"/>
        <end position="53"/>
    </location>
</feature>
<gene>
    <name evidence="4" type="ORF">SAMN05661091_0314</name>
    <name evidence="5" type="ORF">SAMN05661091_4814</name>
    <name evidence="6" type="ORF">SAMN05661091_5231</name>
    <name evidence="7" type="ORF">SAMN05661091_5287</name>
</gene>
<name>A0A1X7HQD0_9BACL</name>
<dbReference type="AlphaFoldDB" id="A0A1X7HQD0"/>
<evidence type="ECO:0000313" key="8">
    <source>
        <dbReference type="Proteomes" id="UP000192940"/>
    </source>
</evidence>
<evidence type="ECO:0000313" key="6">
    <source>
        <dbReference type="EMBL" id="SMF90784.1"/>
    </source>
</evidence>